<evidence type="ECO:0000256" key="1">
    <source>
        <dbReference type="ARBA" id="ARBA00004141"/>
    </source>
</evidence>
<evidence type="ECO:0000256" key="6">
    <source>
        <dbReference type="SAM" id="MobiDB-lite"/>
    </source>
</evidence>
<feature type="region of interest" description="Disordered" evidence="6">
    <location>
        <begin position="339"/>
        <end position="360"/>
    </location>
</feature>
<keyword evidence="10" id="KW-1185">Reference proteome</keyword>
<dbReference type="RefSeq" id="XP_004334714.1">
    <property type="nucleotide sequence ID" value="XM_004334666.1"/>
</dbReference>
<accession>L8GKI9</accession>
<dbReference type="SUPFAM" id="SSF81321">
    <property type="entry name" value="Family A G protein-coupled receptor-like"/>
    <property type="match status" value="1"/>
</dbReference>
<dbReference type="OrthoDB" id="100006at2759"/>
<dbReference type="InterPro" id="IPR022343">
    <property type="entry name" value="GCR1-cAMP_receptor"/>
</dbReference>
<comment type="subcellular location">
    <subcellularLocation>
        <location evidence="1">Membrane</location>
        <topology evidence="1">Multi-pass membrane protein</topology>
    </subcellularLocation>
</comment>
<dbReference type="EMBL" id="KB008103">
    <property type="protein sequence ID" value="ELR12701.1"/>
    <property type="molecule type" value="Genomic_DNA"/>
</dbReference>
<evidence type="ECO:0000256" key="3">
    <source>
        <dbReference type="ARBA" id="ARBA00022692"/>
    </source>
</evidence>
<evidence type="ECO:0000256" key="5">
    <source>
        <dbReference type="ARBA" id="ARBA00023136"/>
    </source>
</evidence>
<organism evidence="9 10">
    <name type="scientific">Acanthamoeba castellanii (strain ATCC 30010 / Neff)</name>
    <dbReference type="NCBI Taxonomy" id="1257118"/>
    <lineage>
        <taxon>Eukaryota</taxon>
        <taxon>Amoebozoa</taxon>
        <taxon>Discosea</taxon>
        <taxon>Longamoebia</taxon>
        <taxon>Centramoebida</taxon>
        <taxon>Acanthamoebidae</taxon>
        <taxon>Acanthamoeba</taxon>
    </lineage>
</organism>
<dbReference type="KEGG" id="acan:ACA1_092110"/>
<sequence length="360" mass="40781">MDGASHLGDAFQWSDWQTKLLDSLVITSCSLSILGSLFIFLSYALWRDLRTTPRLMLVCLSLADLITAAGNMFGVFYRQGGVVCTIQSAFTSTSSISSFLWTLSIGTHLYLSMLKSTKKRNFQYLYHIVSWGLPIVILIIALSFRALGADDFSRAVGWCWISDQVEHPLFWSFFVGKSEEITSYIVTFLLYALTLWRLHRRVHAGLLPSKNVRKVINQVDKKLMLVPLVFILVRIWGTTRFLLVSAGLIRMDIYWMVVLQGIGDSAQGFANFLLFCVFTKKVRNKYTGLVRRAFCWNDYYSDVSSEDEDRGKHSIQYPVTVAEPHSFMPGVRVYYSDESSFSSSPSSSAAPSRNATARHL</sequence>
<reference evidence="9 10" key="1">
    <citation type="journal article" date="2013" name="Genome Biol.">
        <title>Genome of Acanthamoeba castellanii highlights extensive lateral gene transfer and early evolution of tyrosine kinase signaling.</title>
        <authorList>
            <person name="Clarke M."/>
            <person name="Lohan A.J."/>
            <person name="Liu B."/>
            <person name="Lagkouvardos I."/>
            <person name="Roy S."/>
            <person name="Zafar N."/>
            <person name="Bertelli C."/>
            <person name="Schilde C."/>
            <person name="Kianianmomeni A."/>
            <person name="Burglin T.R."/>
            <person name="Frech C."/>
            <person name="Turcotte B."/>
            <person name="Kopec K.O."/>
            <person name="Synnott J.M."/>
            <person name="Choo C."/>
            <person name="Paponov I."/>
            <person name="Finkler A."/>
            <person name="Soon Heng Tan C."/>
            <person name="Hutchins A.P."/>
            <person name="Weinmeier T."/>
            <person name="Rattei T."/>
            <person name="Chu J.S."/>
            <person name="Gimenez G."/>
            <person name="Irimia M."/>
            <person name="Rigden D.J."/>
            <person name="Fitzpatrick D.A."/>
            <person name="Lorenzo-Morales J."/>
            <person name="Bateman A."/>
            <person name="Chiu C.H."/>
            <person name="Tang P."/>
            <person name="Hegemann P."/>
            <person name="Fromm H."/>
            <person name="Raoult D."/>
            <person name="Greub G."/>
            <person name="Miranda-Saavedra D."/>
            <person name="Chen N."/>
            <person name="Nash P."/>
            <person name="Ginger M.L."/>
            <person name="Horn M."/>
            <person name="Schaap P."/>
            <person name="Caler L."/>
            <person name="Loftus B."/>
        </authorList>
    </citation>
    <scope>NUCLEOTIDE SEQUENCE [LARGE SCALE GENOMIC DNA]</scope>
    <source>
        <strain evidence="9 10">Neff</strain>
    </source>
</reference>
<evidence type="ECO:0000256" key="2">
    <source>
        <dbReference type="ARBA" id="ARBA00008360"/>
    </source>
</evidence>
<dbReference type="VEuPathDB" id="AmoebaDB:ACA1_092110"/>
<feature type="transmembrane region" description="Helical" evidence="7">
    <location>
        <begin position="124"/>
        <end position="144"/>
    </location>
</feature>
<gene>
    <name evidence="9" type="ORF">ACA1_092110</name>
</gene>
<feature type="domain" description="G-protein coupled receptors family 2 profile 2" evidence="8">
    <location>
        <begin position="21"/>
        <end position="279"/>
    </location>
</feature>
<proteinExistence type="inferred from homology"/>
<dbReference type="PANTHER" id="PTHR23112:SF47">
    <property type="entry name" value="G-PROTEIN COUPLED RECEPTOR 157"/>
    <property type="match status" value="1"/>
</dbReference>
<dbReference type="OMA" id="CIMFVLF"/>
<dbReference type="GO" id="GO:0007166">
    <property type="term" value="P:cell surface receptor signaling pathway"/>
    <property type="evidence" value="ECO:0007669"/>
    <property type="project" value="InterPro"/>
</dbReference>
<feature type="transmembrane region" description="Helical" evidence="7">
    <location>
        <begin position="253"/>
        <end position="278"/>
    </location>
</feature>
<comment type="similarity">
    <text evidence="2">Belongs to the G-protein coupled receptor 5 family.</text>
</comment>
<evidence type="ECO:0000313" key="9">
    <source>
        <dbReference type="EMBL" id="ELR12701.1"/>
    </source>
</evidence>
<dbReference type="PROSITE" id="PS50261">
    <property type="entry name" value="G_PROTEIN_RECEP_F2_4"/>
    <property type="match status" value="1"/>
</dbReference>
<feature type="transmembrane region" description="Helical" evidence="7">
    <location>
        <begin position="55"/>
        <end position="77"/>
    </location>
</feature>
<evidence type="ECO:0000256" key="7">
    <source>
        <dbReference type="SAM" id="Phobius"/>
    </source>
</evidence>
<dbReference type="GO" id="GO:0007189">
    <property type="term" value="P:adenylate cyclase-activating G protein-coupled receptor signaling pathway"/>
    <property type="evidence" value="ECO:0007669"/>
    <property type="project" value="TreeGrafter"/>
</dbReference>
<keyword evidence="3 7" id="KW-0812">Transmembrane</keyword>
<dbReference type="GeneID" id="14913472"/>
<evidence type="ECO:0000313" key="10">
    <source>
        <dbReference type="Proteomes" id="UP000011083"/>
    </source>
</evidence>
<dbReference type="GO" id="GO:0005886">
    <property type="term" value="C:plasma membrane"/>
    <property type="evidence" value="ECO:0007669"/>
    <property type="project" value="TreeGrafter"/>
</dbReference>
<dbReference type="AlphaFoldDB" id="L8GKI9"/>
<name>L8GKI9_ACACF</name>
<dbReference type="InterPro" id="IPR017981">
    <property type="entry name" value="GPCR_2-like_7TM"/>
</dbReference>
<dbReference type="SMR" id="L8GKI9"/>
<protein>
    <recommendedName>
        <fullName evidence="8">G-protein coupled receptors family 2 profile 2 domain-containing protein</fullName>
    </recommendedName>
</protein>
<feature type="compositionally biased region" description="Low complexity" evidence="6">
    <location>
        <begin position="339"/>
        <end position="352"/>
    </location>
</feature>
<dbReference type="PRINTS" id="PR02001">
    <property type="entry name" value="GCR1CAMPR"/>
</dbReference>
<dbReference type="GO" id="GO:0004930">
    <property type="term" value="F:G protein-coupled receptor activity"/>
    <property type="evidence" value="ECO:0007669"/>
    <property type="project" value="InterPro"/>
</dbReference>
<dbReference type="Proteomes" id="UP000011083">
    <property type="component" value="Unassembled WGS sequence"/>
</dbReference>
<dbReference type="InterPro" id="IPR000832">
    <property type="entry name" value="GPCR_2_secretin-like"/>
</dbReference>
<dbReference type="Gene3D" id="1.20.1070.10">
    <property type="entry name" value="Rhodopsin 7-helix transmembrane proteins"/>
    <property type="match status" value="1"/>
</dbReference>
<evidence type="ECO:0000259" key="8">
    <source>
        <dbReference type="PROSITE" id="PS50261"/>
    </source>
</evidence>
<dbReference type="STRING" id="1257118.L8GKI9"/>
<keyword evidence="5 7" id="KW-0472">Membrane</keyword>
<evidence type="ECO:0000256" key="4">
    <source>
        <dbReference type="ARBA" id="ARBA00022989"/>
    </source>
</evidence>
<dbReference type="Pfam" id="PF00002">
    <property type="entry name" value="7tm_2"/>
    <property type="match status" value="1"/>
</dbReference>
<feature type="transmembrane region" description="Helical" evidence="7">
    <location>
        <begin position="223"/>
        <end position="247"/>
    </location>
</feature>
<keyword evidence="4 7" id="KW-1133">Transmembrane helix</keyword>
<dbReference type="PANTHER" id="PTHR23112">
    <property type="entry name" value="G PROTEIN-COUPLED RECEPTOR 157-RELATED"/>
    <property type="match status" value="1"/>
</dbReference>
<feature type="transmembrane region" description="Helical" evidence="7">
    <location>
        <begin position="20"/>
        <end position="43"/>
    </location>
</feature>
<feature type="transmembrane region" description="Helical" evidence="7">
    <location>
        <begin position="89"/>
        <end position="112"/>
    </location>
</feature>